<sequence>MRLSSTASESPCLARLLALLMVSLTGMDIWDSGRFGLTLGAGVRLCSVIGLKRCRSIKLW</sequence>
<reference evidence="3" key="1">
    <citation type="submission" date="2020-06" db="EMBL/GenBank/DDBJ databases">
        <title>Nostoc edaphicum CCNP1411 genome.</title>
        <authorList>
            <person name="Fidor A."/>
            <person name="Grabski M."/>
            <person name="Gawor J."/>
            <person name="Gromadka R."/>
            <person name="Wegrzyn G."/>
            <person name="Mazur-Marzec H."/>
        </authorList>
    </citation>
    <scope>NUCLEOTIDE SEQUENCE [LARGE SCALE GENOMIC DNA]</scope>
    <source>
        <strain evidence="3">CCNP1411</strain>
    </source>
</reference>
<dbReference type="KEGG" id="ned:HUN01_32620"/>
<keyword evidence="1" id="KW-1133">Transmembrane helix</keyword>
<dbReference type="Proteomes" id="UP000514713">
    <property type="component" value="Chromosome"/>
</dbReference>
<organism evidence="2 3">
    <name type="scientific">Nostoc edaphicum CCNP1411</name>
    <dbReference type="NCBI Taxonomy" id="1472755"/>
    <lineage>
        <taxon>Bacteria</taxon>
        <taxon>Bacillati</taxon>
        <taxon>Cyanobacteriota</taxon>
        <taxon>Cyanophyceae</taxon>
        <taxon>Nostocales</taxon>
        <taxon>Nostocaceae</taxon>
        <taxon>Nostoc</taxon>
    </lineage>
</organism>
<name>A0A7D7LF87_9NOSO</name>
<accession>A0A7D7LF87</accession>
<evidence type="ECO:0000313" key="3">
    <source>
        <dbReference type="Proteomes" id="UP000514713"/>
    </source>
</evidence>
<dbReference type="RefSeq" id="WP_181929638.1">
    <property type="nucleotide sequence ID" value="NZ_CP054698.1"/>
</dbReference>
<feature type="transmembrane region" description="Helical" evidence="1">
    <location>
        <begin position="12"/>
        <end position="29"/>
    </location>
</feature>
<keyword evidence="1" id="KW-0812">Transmembrane</keyword>
<gene>
    <name evidence="2" type="ORF">HUN01_32620</name>
</gene>
<protein>
    <submittedName>
        <fullName evidence="2">Uncharacterized protein</fullName>
    </submittedName>
</protein>
<keyword evidence="3" id="KW-1185">Reference proteome</keyword>
<keyword evidence="1" id="KW-0472">Membrane</keyword>
<evidence type="ECO:0000313" key="2">
    <source>
        <dbReference type="EMBL" id="QMS92113.1"/>
    </source>
</evidence>
<evidence type="ECO:0000256" key="1">
    <source>
        <dbReference type="SAM" id="Phobius"/>
    </source>
</evidence>
<dbReference type="AlphaFoldDB" id="A0A7D7LF87"/>
<dbReference type="EMBL" id="CP054698">
    <property type="protein sequence ID" value="QMS92113.1"/>
    <property type="molecule type" value="Genomic_DNA"/>
</dbReference>
<proteinExistence type="predicted"/>